<comment type="caution">
    <text evidence="1">The sequence shown here is derived from an EMBL/GenBank/DDBJ whole genome shotgun (WGS) entry which is preliminary data.</text>
</comment>
<evidence type="ECO:0008006" key="3">
    <source>
        <dbReference type="Google" id="ProtNLM"/>
    </source>
</evidence>
<reference evidence="1" key="1">
    <citation type="submission" date="2021-03" db="EMBL/GenBank/DDBJ databases">
        <title>Comparative genomics and phylogenomic investigation of the class Geoglossomycetes provide insights into ecological specialization and systematics.</title>
        <authorList>
            <person name="Melie T."/>
            <person name="Pirro S."/>
            <person name="Miller A.N."/>
            <person name="Quandt A."/>
        </authorList>
    </citation>
    <scope>NUCLEOTIDE SEQUENCE</scope>
    <source>
        <strain evidence="1">CAQ_001_2017</strain>
    </source>
</reference>
<dbReference type="AlphaFoldDB" id="A0A9P8L6H9"/>
<dbReference type="EMBL" id="JAGHQM010002791">
    <property type="protein sequence ID" value="KAH0548147.1"/>
    <property type="molecule type" value="Genomic_DNA"/>
</dbReference>
<proteinExistence type="predicted"/>
<evidence type="ECO:0000313" key="1">
    <source>
        <dbReference type="EMBL" id="KAH0548147.1"/>
    </source>
</evidence>
<protein>
    <recommendedName>
        <fullName evidence="3">DUF4939 domain-containing protein</fullName>
    </recommendedName>
</protein>
<accession>A0A9P8L6H9</accession>
<sequence length="134" mass="15162">MSTSLKGKGVAADPPLPPSPVPTMSVPVAVNPVVNITGIQQPLAIVKPKMFGSKEEDMELFVLQLRAVFRLQAKRFKDNQAKTLYAMSLMEGCTLEWAKSYLIKYWKHVGDDNNMDYDTKKIMLHFEKFAKELE</sequence>
<dbReference type="Proteomes" id="UP000750711">
    <property type="component" value="Unassembled WGS sequence"/>
</dbReference>
<keyword evidence="2" id="KW-1185">Reference proteome</keyword>
<name>A0A9P8L6H9_9PEZI</name>
<gene>
    <name evidence="1" type="ORF">GP486_008125</name>
</gene>
<organism evidence="1 2">
    <name type="scientific">Trichoglossum hirsutum</name>
    <dbReference type="NCBI Taxonomy" id="265104"/>
    <lineage>
        <taxon>Eukaryota</taxon>
        <taxon>Fungi</taxon>
        <taxon>Dikarya</taxon>
        <taxon>Ascomycota</taxon>
        <taxon>Pezizomycotina</taxon>
        <taxon>Geoglossomycetes</taxon>
        <taxon>Geoglossales</taxon>
        <taxon>Geoglossaceae</taxon>
        <taxon>Trichoglossum</taxon>
    </lineage>
</organism>
<evidence type="ECO:0000313" key="2">
    <source>
        <dbReference type="Proteomes" id="UP000750711"/>
    </source>
</evidence>